<dbReference type="InterPro" id="IPR044913">
    <property type="entry name" value="P_trefoil_dom_sf"/>
</dbReference>
<evidence type="ECO:0000256" key="4">
    <source>
        <dbReference type="ARBA" id="ARBA00022530"/>
    </source>
</evidence>
<dbReference type="SMART" id="SM00018">
    <property type="entry name" value="PD"/>
    <property type="match status" value="1"/>
</dbReference>
<sequence length="964" mass="102867">MGRRFSILLLLLLAPGAAVSLLRYRYDCGDYGMQLLAYPPHGRTLRFTVLDEFGTRFEVANCSICLHWLNAGVDGAVVFSSGYEGCHVLLKEDHYVLRVQVEEMLLGGVLAASYEVNMTCPHPGGDYETLTHNTRGDSSATRGDSARQPQAGVLVPLSQPGLAHGVSQSSLTRPGPQISAQGHSEQGHPVARTQPVLGGWPRPQPSLLHPGLQPHNQPILGHPGAPNQPGLLRPGLQTPNQPGLVHGGPQNQPGFLRPGPQTPNQPRLVHGGPQNQPSRLHPGLQTPNQPGLQHPGAQSRPGLLHPGLQTPNQPGLLLPNLQTQTQHGLVHPGAQNQPGFLRPGLQTPNQPGLQHHGVQNQAGLLRPGLQTPNQPGLQHHGAQNQPGFLRPGLQTPNQPGLQHHGSQNQPGLLRPGLQTPNQPGLQLSGSQSQPGLLHPNLQTPNHPGLQHPGSQSQAGHLRPGFQTQNQPGLGGVQPGFTPAGAQTQGGFVRPAQPQNQPGVTRPSLQTQSQTGLLRPGLQSQAGLVHPGHSRPGLSSRPGLVRPGLQAQLQPGLARPGLQPQPQPGVLRPGLQSQPSLLQPTALFYPSPGAGTATAGQGGTPLTREQCQVAVGRMPCVAPPGREACLQAGCCYDDMDRVAPCYYGNTATVQCLLEGHFVLVVPRGLAPPQPYNPDSVRLASGQPGCEPVRVTETFVMFHFPVTQCGTTVQVIEDQLIYENQLISTIDVQGSARGSITRDSVLILQARCIYNASDLLPLRMEVAVPPTAAPLAEPGPLGLQLRIATDESYSSYHPEGDYPLVKVLRDPIYVEVRLLQKTDPNLVLVLHQCWASPSTDASAQPQWPILVDGCPFAGDNYRTQLVPVGPASPQLPFPSHYQRFVLSTFTFVEPPSMAVLEGEVYISCSASVCHLAQPEPCRPSCQLGATSRARRSPGDRRTAEGVGTVTSQGRITFPKVPTLWRG</sequence>
<dbReference type="InterPro" id="IPR042235">
    <property type="entry name" value="ZP-C_dom"/>
</dbReference>
<evidence type="ECO:0000256" key="11">
    <source>
        <dbReference type="ARBA" id="ARBA00023180"/>
    </source>
</evidence>
<evidence type="ECO:0000256" key="9">
    <source>
        <dbReference type="ARBA" id="ARBA00023136"/>
    </source>
</evidence>
<keyword evidence="8" id="KW-1133">Transmembrane helix</keyword>
<organism evidence="19 20">
    <name type="scientific">Syrrhaptes paradoxus</name>
    <name type="common">Pallas's sandgrouse</name>
    <dbReference type="NCBI Taxonomy" id="302527"/>
    <lineage>
        <taxon>Eukaryota</taxon>
        <taxon>Metazoa</taxon>
        <taxon>Chordata</taxon>
        <taxon>Craniata</taxon>
        <taxon>Vertebrata</taxon>
        <taxon>Euteleostomi</taxon>
        <taxon>Archelosauria</taxon>
        <taxon>Archosauria</taxon>
        <taxon>Dinosauria</taxon>
        <taxon>Saurischia</taxon>
        <taxon>Theropoda</taxon>
        <taxon>Coelurosauria</taxon>
        <taxon>Aves</taxon>
        <taxon>Neognathae</taxon>
        <taxon>Neoaves</taxon>
        <taxon>Columbimorphae</taxon>
        <taxon>Pterocliformes</taxon>
        <taxon>Pteroclidae</taxon>
        <taxon>Syrrhaptes</taxon>
    </lineage>
</organism>
<evidence type="ECO:0000256" key="2">
    <source>
        <dbReference type="ARBA" id="ARBA00022475"/>
    </source>
</evidence>
<feature type="compositionally biased region" description="Polar residues" evidence="15">
    <location>
        <begin position="394"/>
        <end position="410"/>
    </location>
</feature>
<accession>A0A7L3B5S4</accession>
<feature type="compositionally biased region" description="Polar residues" evidence="15">
    <location>
        <begin position="346"/>
        <end position="362"/>
    </location>
</feature>
<dbReference type="InterPro" id="IPR017977">
    <property type="entry name" value="ZP_dom_CS"/>
</dbReference>
<dbReference type="PROSITE" id="PS51034">
    <property type="entry name" value="ZP_2"/>
    <property type="match status" value="1"/>
</dbReference>
<feature type="compositionally biased region" description="Polar residues" evidence="15">
    <location>
        <begin position="166"/>
        <end position="184"/>
    </location>
</feature>
<evidence type="ECO:0000256" key="6">
    <source>
        <dbReference type="ARBA" id="ARBA00022692"/>
    </source>
</evidence>
<keyword evidence="20" id="KW-1185">Reference proteome</keyword>
<gene>
    <name evidence="19" type="primary">Zp1</name>
    <name evidence="19" type="ORF">SYRPAR_R03850</name>
</gene>
<dbReference type="PANTHER" id="PTHR23343">
    <property type="entry name" value="ZONA PELLUCIDA SPERM-BINDING PROTEIN"/>
    <property type="match status" value="1"/>
</dbReference>
<keyword evidence="9" id="KW-0472">Membrane</keyword>
<keyword evidence="10" id="KW-1015">Disulfide bond</keyword>
<dbReference type="GO" id="GO:0035805">
    <property type="term" value="C:egg coat"/>
    <property type="evidence" value="ECO:0007669"/>
    <property type="project" value="UniProtKB-SubCell"/>
</dbReference>
<comment type="subcellular location">
    <subcellularLocation>
        <location evidence="1">Cell membrane</location>
        <topology evidence="1">Single-pass type I membrane protein</topology>
    </subcellularLocation>
    <subcellularLocation>
        <location evidence="13">Zona pellucida</location>
    </subcellularLocation>
</comment>
<dbReference type="GO" id="GO:0060468">
    <property type="term" value="P:prevention of polyspermy"/>
    <property type="evidence" value="ECO:0007669"/>
    <property type="project" value="TreeGrafter"/>
</dbReference>
<evidence type="ECO:0000256" key="14">
    <source>
        <dbReference type="PROSITE-ProRule" id="PRU00779"/>
    </source>
</evidence>
<dbReference type="InterPro" id="IPR054554">
    <property type="entry name" value="ZP1/4_Ig-like"/>
</dbReference>
<evidence type="ECO:0000256" key="16">
    <source>
        <dbReference type="SAM" id="SignalP"/>
    </source>
</evidence>
<comment type="caution">
    <text evidence="14">Lacks conserved residue(s) required for the propagation of feature annotation.</text>
</comment>
<feature type="compositionally biased region" description="Polar residues" evidence="15">
    <location>
        <begin position="370"/>
        <end position="386"/>
    </location>
</feature>
<evidence type="ECO:0000256" key="5">
    <source>
        <dbReference type="ARBA" id="ARBA00022685"/>
    </source>
</evidence>
<feature type="compositionally biased region" description="Low complexity" evidence="15">
    <location>
        <begin position="422"/>
        <end position="437"/>
    </location>
</feature>
<evidence type="ECO:0000256" key="12">
    <source>
        <dbReference type="ARBA" id="ARBA00023279"/>
    </source>
</evidence>
<feature type="compositionally biased region" description="Polar residues" evidence="15">
    <location>
        <begin position="130"/>
        <end position="142"/>
    </location>
</feature>
<reference evidence="19 20" key="1">
    <citation type="submission" date="2019-09" db="EMBL/GenBank/DDBJ databases">
        <title>Bird 10,000 Genomes (B10K) Project - Family phase.</title>
        <authorList>
            <person name="Zhang G."/>
        </authorList>
    </citation>
    <scope>NUCLEOTIDE SEQUENCE [LARGE SCALE GENOMIC DNA]</scope>
    <source>
        <strain evidence="19">B10K-DU-003-42</strain>
        <tissue evidence="19">Mixed tissue sample</tissue>
    </source>
</reference>
<keyword evidence="12" id="KW-0278">Fertilization</keyword>
<name>A0A7L3B5S4_9AVES</name>
<keyword evidence="2" id="KW-1003">Cell membrane</keyword>
<dbReference type="GO" id="GO:0035804">
    <property type="term" value="F:structural constituent of egg coat"/>
    <property type="evidence" value="ECO:0007669"/>
    <property type="project" value="TreeGrafter"/>
</dbReference>
<evidence type="ECO:0000259" key="18">
    <source>
        <dbReference type="PROSITE" id="PS51448"/>
    </source>
</evidence>
<evidence type="ECO:0000256" key="8">
    <source>
        <dbReference type="ARBA" id="ARBA00022989"/>
    </source>
</evidence>
<proteinExistence type="predicted"/>
<dbReference type="PROSITE" id="PS00682">
    <property type="entry name" value="ZP_1"/>
    <property type="match status" value="1"/>
</dbReference>
<protein>
    <submittedName>
        <fullName evidence="19">ZP1 protein</fullName>
    </submittedName>
</protein>
<dbReference type="Pfam" id="PF22821">
    <property type="entry name" value="ZP1_ZP4_Ig-like"/>
    <property type="match status" value="1"/>
</dbReference>
<dbReference type="InterPro" id="IPR055355">
    <property type="entry name" value="ZP-C"/>
</dbReference>
<evidence type="ECO:0000313" key="19">
    <source>
        <dbReference type="EMBL" id="NXT25815.1"/>
    </source>
</evidence>
<feature type="domain" description="ZP" evidence="17">
    <location>
        <begin position="653"/>
        <end position="930"/>
    </location>
</feature>
<evidence type="ECO:0000256" key="15">
    <source>
        <dbReference type="SAM" id="MobiDB-lite"/>
    </source>
</evidence>
<feature type="chain" id="PRO_5029760151" evidence="16">
    <location>
        <begin position="19"/>
        <end position="964"/>
    </location>
</feature>
<feature type="compositionally biased region" description="Polar residues" evidence="15">
    <location>
        <begin position="496"/>
        <end position="525"/>
    </location>
</feature>
<feature type="signal peptide" evidence="16">
    <location>
        <begin position="1"/>
        <end position="18"/>
    </location>
</feature>
<dbReference type="GO" id="GO:0005886">
    <property type="term" value="C:plasma membrane"/>
    <property type="evidence" value="ECO:0007669"/>
    <property type="project" value="UniProtKB-SubCell"/>
</dbReference>
<keyword evidence="11" id="KW-0325">Glycoprotein</keyword>
<feature type="region of interest" description="Disordered" evidence="15">
    <location>
        <begin position="160"/>
        <end position="603"/>
    </location>
</feature>
<keyword evidence="6" id="KW-0812">Transmembrane</keyword>
<dbReference type="Gene3D" id="2.60.40.4100">
    <property type="entry name" value="Zona pellucida, ZP-C domain"/>
    <property type="match status" value="1"/>
</dbReference>
<dbReference type="InterPro" id="IPR001507">
    <property type="entry name" value="ZP_dom"/>
</dbReference>
<keyword evidence="3" id="KW-0964">Secreted</keyword>
<dbReference type="InterPro" id="IPR055356">
    <property type="entry name" value="ZP-N"/>
</dbReference>
<keyword evidence="4" id="KW-0272">Extracellular matrix</keyword>
<keyword evidence="7 16" id="KW-0732">Signal</keyword>
<evidence type="ECO:0000256" key="7">
    <source>
        <dbReference type="ARBA" id="ARBA00022729"/>
    </source>
</evidence>
<feature type="region of interest" description="Disordered" evidence="15">
    <location>
        <begin position="926"/>
        <end position="946"/>
    </location>
</feature>
<evidence type="ECO:0000313" key="20">
    <source>
        <dbReference type="Proteomes" id="UP000536260"/>
    </source>
</evidence>
<dbReference type="GO" id="GO:0032190">
    <property type="term" value="F:acrosin binding"/>
    <property type="evidence" value="ECO:0007669"/>
    <property type="project" value="TreeGrafter"/>
</dbReference>
<dbReference type="InterPro" id="IPR000519">
    <property type="entry name" value="P_trefoil_dom"/>
</dbReference>
<feature type="compositionally biased region" description="Low complexity" evidence="15">
    <location>
        <begin position="551"/>
        <end position="575"/>
    </location>
</feature>
<dbReference type="PANTHER" id="PTHR23343:SF41">
    <property type="entry name" value="ZONA PELLUCIDA SPERM-BINDING PROTEIN 1"/>
    <property type="match status" value="1"/>
</dbReference>
<evidence type="ECO:0000256" key="1">
    <source>
        <dbReference type="ARBA" id="ARBA00004251"/>
    </source>
</evidence>
<evidence type="ECO:0000259" key="17">
    <source>
        <dbReference type="PROSITE" id="PS51034"/>
    </source>
</evidence>
<keyword evidence="5" id="KW-0165">Cleavage on pair of basic residues</keyword>
<evidence type="ECO:0000256" key="3">
    <source>
        <dbReference type="ARBA" id="ARBA00022525"/>
    </source>
</evidence>
<feature type="non-terminal residue" evidence="19">
    <location>
        <position position="1"/>
    </location>
</feature>
<evidence type="ECO:0000256" key="10">
    <source>
        <dbReference type="ARBA" id="ARBA00023157"/>
    </source>
</evidence>
<dbReference type="Pfam" id="PF23344">
    <property type="entry name" value="ZP-N"/>
    <property type="match status" value="1"/>
</dbReference>
<dbReference type="Pfam" id="PF00088">
    <property type="entry name" value="Trefoil"/>
    <property type="match status" value="1"/>
</dbReference>
<comment type="caution">
    <text evidence="19">The sequence shown here is derived from an EMBL/GenBank/DDBJ whole genome shotgun (WGS) entry which is preliminary data.</text>
</comment>
<dbReference type="AlphaFoldDB" id="A0A7L3B5S4"/>
<dbReference type="PRINTS" id="PR00023">
    <property type="entry name" value="ZPELLUCIDA"/>
</dbReference>
<dbReference type="PROSITE" id="PS51448">
    <property type="entry name" value="P_TREFOIL_2"/>
    <property type="match status" value="1"/>
</dbReference>
<feature type="compositionally biased region" description="Low complexity" evidence="15">
    <location>
        <begin position="306"/>
        <end position="326"/>
    </location>
</feature>
<dbReference type="InterPro" id="IPR048290">
    <property type="entry name" value="ZP_chr"/>
</dbReference>
<dbReference type="SUPFAM" id="SSF57492">
    <property type="entry name" value="Trefoil"/>
    <property type="match status" value="1"/>
</dbReference>
<evidence type="ECO:0000256" key="13">
    <source>
        <dbReference type="ARBA" id="ARBA00024183"/>
    </source>
</evidence>
<feature type="region of interest" description="Disordered" evidence="15">
    <location>
        <begin position="125"/>
        <end position="148"/>
    </location>
</feature>
<dbReference type="Proteomes" id="UP000536260">
    <property type="component" value="Unassembled WGS sequence"/>
</dbReference>
<feature type="non-terminal residue" evidence="19">
    <location>
        <position position="964"/>
    </location>
</feature>
<feature type="domain" description="P-type" evidence="18">
    <location>
        <begin position="608"/>
        <end position="648"/>
    </location>
</feature>
<dbReference type="InterPro" id="IPR051148">
    <property type="entry name" value="Zona_Pellucida_Domain_gp"/>
</dbReference>
<dbReference type="GO" id="GO:0007339">
    <property type="term" value="P:binding of sperm to zona pellucida"/>
    <property type="evidence" value="ECO:0007669"/>
    <property type="project" value="TreeGrafter"/>
</dbReference>
<dbReference type="SMART" id="SM00241">
    <property type="entry name" value="ZP"/>
    <property type="match status" value="1"/>
</dbReference>
<dbReference type="Pfam" id="PF00100">
    <property type="entry name" value="Zona_pellucida"/>
    <property type="match status" value="1"/>
</dbReference>
<dbReference type="CDD" id="cd00111">
    <property type="entry name" value="Trefoil"/>
    <property type="match status" value="1"/>
</dbReference>
<dbReference type="Gene3D" id="2.60.40.3210">
    <property type="entry name" value="Zona pellucida, ZP-N domain"/>
    <property type="match status" value="1"/>
</dbReference>
<dbReference type="EMBL" id="VZTO01018206">
    <property type="protein sequence ID" value="NXT25815.1"/>
    <property type="molecule type" value="Genomic_DNA"/>
</dbReference>